<dbReference type="GO" id="GO:0035556">
    <property type="term" value="P:intracellular signal transduction"/>
    <property type="evidence" value="ECO:0007669"/>
    <property type="project" value="InterPro"/>
</dbReference>
<protein>
    <submittedName>
        <fullName evidence="3">PLCD</fullName>
        <ecNumber evidence="3">3.1.4.11</ecNumber>
    </submittedName>
</protein>
<dbReference type="OrthoDB" id="269822at2759"/>
<evidence type="ECO:0000256" key="1">
    <source>
        <dbReference type="SAM" id="MobiDB-lite"/>
    </source>
</evidence>
<sequence>MKKQLLSMLAKDYTKKHAQLQEMIPGLTVYSTSIDQACLYASVHGEEPQQHKTFYLKHSLSAFRVLAIATSLLLLTFKTAADAQPMALCEKFLFLGSPEVQDNLEKIEQDLHLYKRYIKTDFKPHTSLADQCPDHCIMFALSDPTDPTFQKKCTHSHNMVCDRSYLSSDNTGCYHCGNTWLSLNGISQRTGIMIKRYDFSEAQDGKSNCDAKIANLKSKIRLYVSSGNDVKTAGDMKNAIDALGCVMGYQAAHVQISSEVAAEATKIKNTWKGITKISKIELRYDGGKGYFIADDHLRLMKEQQKKYLSVLPSDLRMYLCKFQCLSNKLPIGTGRFFNINRTKRHCNLCNANELGKRLATVGNAVSENKEQHEVSDEDEAAEVQNSTSQEKEWAQKIKTKWKLSSKFSAIVGMKAVSYKGIEETLPTGENKMLKIIEHDPEGLNKLTQELFVRTYPAGSSTDSSNYNLTPMWNVGCQVGEIIDPFVKIEVHGLKSDQQSVKTSVKDNNGMSQIVCQYVTDSMSEYHRKYVSMSQIVCQYITDM</sequence>
<proteinExistence type="predicted"/>
<dbReference type="EC" id="3.1.4.11" evidence="3"/>
<reference evidence="3 4" key="1">
    <citation type="submission" date="2020-06" db="EMBL/GenBank/DDBJ databases">
        <authorList>
            <person name="Li R."/>
            <person name="Bekaert M."/>
        </authorList>
    </citation>
    <scope>NUCLEOTIDE SEQUENCE [LARGE SCALE GENOMIC DNA]</scope>
    <source>
        <strain evidence="4">wild</strain>
    </source>
</reference>
<dbReference type="SMART" id="SM00149">
    <property type="entry name" value="PLCYc"/>
    <property type="match status" value="1"/>
</dbReference>
<dbReference type="PANTHER" id="PTHR33845">
    <property type="entry name" value="C2H2-TYPE DOMAIN-CONTAINING PROTEIN"/>
    <property type="match status" value="1"/>
</dbReference>
<dbReference type="InterPro" id="IPR001711">
    <property type="entry name" value="PLipase_C_Pinositol-sp_Y"/>
</dbReference>
<keyword evidence="3" id="KW-0378">Hydrolase</keyword>
<dbReference type="Pfam" id="PF00387">
    <property type="entry name" value="PI-PLC-Y"/>
    <property type="match status" value="1"/>
</dbReference>
<gene>
    <name evidence="3" type="ORF">MCOR_58092</name>
</gene>
<feature type="domain" description="PI-PLC Y-box" evidence="2">
    <location>
        <begin position="429"/>
        <end position="478"/>
    </location>
</feature>
<dbReference type="EMBL" id="CACVKT020010428">
    <property type="protein sequence ID" value="CAC5426378.1"/>
    <property type="molecule type" value="Genomic_DNA"/>
</dbReference>
<evidence type="ECO:0000259" key="2">
    <source>
        <dbReference type="PROSITE" id="PS50008"/>
    </source>
</evidence>
<organism evidence="3 4">
    <name type="scientific">Mytilus coruscus</name>
    <name type="common">Sea mussel</name>
    <dbReference type="NCBI Taxonomy" id="42192"/>
    <lineage>
        <taxon>Eukaryota</taxon>
        <taxon>Metazoa</taxon>
        <taxon>Spiralia</taxon>
        <taxon>Lophotrochozoa</taxon>
        <taxon>Mollusca</taxon>
        <taxon>Bivalvia</taxon>
        <taxon>Autobranchia</taxon>
        <taxon>Pteriomorphia</taxon>
        <taxon>Mytilida</taxon>
        <taxon>Mytiloidea</taxon>
        <taxon>Mytilidae</taxon>
        <taxon>Mytilinae</taxon>
        <taxon>Mytilus</taxon>
    </lineage>
</organism>
<dbReference type="PROSITE" id="PS50008">
    <property type="entry name" value="PIPLC_Y_DOMAIN"/>
    <property type="match status" value="1"/>
</dbReference>
<dbReference type="Gene3D" id="3.20.20.190">
    <property type="entry name" value="Phosphatidylinositol (PI) phosphodiesterase"/>
    <property type="match status" value="1"/>
</dbReference>
<accession>A0A6J8F0F5</accession>
<dbReference type="GO" id="GO:0004435">
    <property type="term" value="F:phosphatidylinositol-4,5-bisphosphate phospholipase C activity"/>
    <property type="evidence" value="ECO:0007669"/>
    <property type="project" value="UniProtKB-EC"/>
</dbReference>
<keyword evidence="4" id="KW-1185">Reference proteome</keyword>
<dbReference type="SUPFAM" id="SSF51695">
    <property type="entry name" value="PLC-like phosphodiesterases"/>
    <property type="match status" value="1"/>
</dbReference>
<evidence type="ECO:0000313" key="3">
    <source>
        <dbReference type="EMBL" id="CAC5426378.1"/>
    </source>
</evidence>
<evidence type="ECO:0000313" key="4">
    <source>
        <dbReference type="Proteomes" id="UP000507470"/>
    </source>
</evidence>
<dbReference type="AlphaFoldDB" id="A0A6J8F0F5"/>
<dbReference type="Proteomes" id="UP000507470">
    <property type="component" value="Unassembled WGS sequence"/>
</dbReference>
<dbReference type="GO" id="GO:0006629">
    <property type="term" value="P:lipid metabolic process"/>
    <property type="evidence" value="ECO:0007669"/>
    <property type="project" value="InterPro"/>
</dbReference>
<name>A0A6J8F0F5_MYTCO</name>
<feature type="region of interest" description="Disordered" evidence="1">
    <location>
        <begin position="369"/>
        <end position="388"/>
    </location>
</feature>
<dbReference type="PANTHER" id="PTHR33845:SF1">
    <property type="entry name" value="C2H2-TYPE DOMAIN-CONTAINING PROTEIN"/>
    <property type="match status" value="1"/>
</dbReference>
<dbReference type="InterPro" id="IPR017946">
    <property type="entry name" value="PLC-like_Pdiesterase_TIM-brl"/>
</dbReference>